<dbReference type="GO" id="GO:0005524">
    <property type="term" value="F:ATP binding"/>
    <property type="evidence" value="ECO:0007669"/>
    <property type="project" value="UniProtKB-KW"/>
</dbReference>
<feature type="non-terminal residue" evidence="3">
    <location>
        <position position="92"/>
    </location>
</feature>
<accession>B3SEX4</accession>
<dbReference type="InterPro" id="IPR050173">
    <property type="entry name" value="ABC_transporter_C-like"/>
</dbReference>
<organism evidence="3 4">
    <name type="scientific">Trichoplax adhaerens</name>
    <name type="common">Trichoplax reptans</name>
    <dbReference type="NCBI Taxonomy" id="10228"/>
    <lineage>
        <taxon>Eukaryota</taxon>
        <taxon>Metazoa</taxon>
        <taxon>Placozoa</taxon>
        <taxon>Uniplacotomia</taxon>
        <taxon>Trichoplacea</taxon>
        <taxon>Trichoplacidae</taxon>
        <taxon>Trichoplax</taxon>
    </lineage>
</organism>
<dbReference type="PhylomeDB" id="B3SEX4"/>
<dbReference type="EMBL" id="DS985701">
    <property type="protein sequence ID" value="EDV18721.1"/>
    <property type="molecule type" value="Genomic_DNA"/>
</dbReference>
<evidence type="ECO:0008006" key="5">
    <source>
        <dbReference type="Google" id="ProtNLM"/>
    </source>
</evidence>
<sequence length="92" mass="10473">KKNRILCIDEATANVDLKTDAIIQRTIRKQFIECTVLVIAHRISTIIDCDRVMVLDAGKLVEFDSPHKLLELDSYFSKLVAETGIEESKNLR</sequence>
<keyword evidence="1" id="KW-0547">Nucleotide-binding</keyword>
<dbReference type="PANTHER" id="PTHR24223:SF441">
    <property type="match status" value="1"/>
</dbReference>
<dbReference type="GeneID" id="6760007"/>
<dbReference type="STRING" id="10228.B3SEX4"/>
<feature type="non-terminal residue" evidence="3">
    <location>
        <position position="1"/>
    </location>
</feature>
<evidence type="ECO:0000256" key="1">
    <source>
        <dbReference type="ARBA" id="ARBA00022741"/>
    </source>
</evidence>
<dbReference type="InterPro" id="IPR027417">
    <property type="entry name" value="P-loop_NTPase"/>
</dbReference>
<dbReference type="Gene3D" id="3.40.50.300">
    <property type="entry name" value="P-loop containing nucleotide triphosphate hydrolases"/>
    <property type="match status" value="1"/>
</dbReference>
<evidence type="ECO:0000313" key="4">
    <source>
        <dbReference type="Proteomes" id="UP000009022"/>
    </source>
</evidence>
<dbReference type="CTD" id="6760007"/>
<dbReference type="RefSeq" id="XP_002118793.1">
    <property type="nucleotide sequence ID" value="XM_002118757.1"/>
</dbReference>
<dbReference type="OrthoDB" id="6500128at2759"/>
<dbReference type="Proteomes" id="UP000009022">
    <property type="component" value="Unassembled WGS sequence"/>
</dbReference>
<dbReference type="SUPFAM" id="SSF52540">
    <property type="entry name" value="P-loop containing nucleoside triphosphate hydrolases"/>
    <property type="match status" value="1"/>
</dbReference>
<proteinExistence type="predicted"/>
<reference evidence="3 4" key="1">
    <citation type="journal article" date="2008" name="Nature">
        <title>The Trichoplax genome and the nature of placozoans.</title>
        <authorList>
            <person name="Srivastava M."/>
            <person name="Begovic E."/>
            <person name="Chapman J."/>
            <person name="Putnam N.H."/>
            <person name="Hellsten U."/>
            <person name="Kawashima T."/>
            <person name="Kuo A."/>
            <person name="Mitros T."/>
            <person name="Salamov A."/>
            <person name="Carpenter M.L."/>
            <person name="Signorovitch A.Y."/>
            <person name="Moreno M.A."/>
            <person name="Kamm K."/>
            <person name="Grimwood J."/>
            <person name="Schmutz J."/>
            <person name="Shapiro H."/>
            <person name="Grigoriev I.V."/>
            <person name="Buss L.W."/>
            <person name="Schierwater B."/>
            <person name="Dellaporta S.L."/>
            <person name="Rokhsar D.S."/>
        </authorList>
    </citation>
    <scope>NUCLEOTIDE SEQUENCE [LARGE SCALE GENOMIC DNA]</scope>
    <source>
        <strain evidence="3 4">Grell-BS-1999</strain>
    </source>
</reference>
<dbReference type="InParanoid" id="B3SEX4"/>
<keyword evidence="2" id="KW-0067">ATP-binding</keyword>
<protein>
    <recommendedName>
        <fullName evidence="5">ABC transporter domain-containing protein</fullName>
    </recommendedName>
</protein>
<dbReference type="eggNOG" id="KOG0054">
    <property type="taxonomic scope" value="Eukaryota"/>
</dbReference>
<name>B3SEX4_TRIAD</name>
<dbReference type="AlphaFoldDB" id="B3SEX4"/>
<keyword evidence="4" id="KW-1185">Reference proteome</keyword>
<gene>
    <name evidence="3" type="ORF">TRIADDRAFT_9790</name>
</gene>
<dbReference type="KEGG" id="tad:TRIADDRAFT_9790"/>
<dbReference type="HOGENOM" id="CLU_000604_27_1_1"/>
<dbReference type="PANTHER" id="PTHR24223">
    <property type="entry name" value="ATP-BINDING CASSETTE SUB-FAMILY C"/>
    <property type="match status" value="1"/>
</dbReference>
<evidence type="ECO:0000313" key="3">
    <source>
        <dbReference type="EMBL" id="EDV18721.1"/>
    </source>
</evidence>
<evidence type="ECO:0000256" key="2">
    <source>
        <dbReference type="ARBA" id="ARBA00022840"/>
    </source>
</evidence>